<keyword evidence="1" id="KW-0328">Glycosyltransferase</keyword>
<dbReference type="Gene3D" id="3.90.550.10">
    <property type="entry name" value="Spore Coat Polysaccharide Biosynthesis Protein SpsA, Chain A"/>
    <property type="match status" value="1"/>
</dbReference>
<dbReference type="PANTHER" id="PTHR22916">
    <property type="entry name" value="GLYCOSYLTRANSFERASE"/>
    <property type="match status" value="1"/>
</dbReference>
<evidence type="ECO:0000313" key="5">
    <source>
        <dbReference type="Proteomes" id="UP000622448"/>
    </source>
</evidence>
<keyword evidence="2" id="KW-0808">Transferase</keyword>
<dbReference type="InterPro" id="IPR029044">
    <property type="entry name" value="Nucleotide-diphossugar_trans"/>
</dbReference>
<dbReference type="Pfam" id="PF00535">
    <property type="entry name" value="Glycos_transf_2"/>
    <property type="match status" value="1"/>
</dbReference>
<gene>
    <name evidence="4" type="ORF">H8S61_04615</name>
</gene>
<evidence type="ECO:0000313" key="4">
    <source>
        <dbReference type="EMBL" id="MBC5583476.1"/>
    </source>
</evidence>
<dbReference type="Proteomes" id="UP000622448">
    <property type="component" value="Unassembled WGS sequence"/>
</dbReference>
<sequence>MSASQSLISIIVPIFNAEPYLEQCLDSVLAQTHRELDIICLNDGSTDGSLAIMQAYADRDERIRVIDKQNQGYGATCNRGLEEAHGSWISIVEPDDWIEPGMYADMLAFAATLDGPVDIVKTPYWRIWMPDTPEQRKLNCSYRNRIKPPRQPFVIRDAAHLLTHHPSIWSAVYRKSFLDVHGIRFREYPGAGWADNPFLIETLCQAERIAYLDKPYYCYREETPEKSKSFALNNTLLPFERWNDMMDVLERIGMDDETVLRAHNSRGFTYLSGVLEEVDLSHEEVRTAATRMFERMDADLVLSDAEIPPGCKRMFADLRDMPEPQASNLPYAWGLVKQGLYNLKNVGPSFTWYTLTSYFAKKDKRAGGN</sequence>
<reference evidence="4 5" key="1">
    <citation type="submission" date="2020-08" db="EMBL/GenBank/DDBJ databases">
        <title>Genome public.</title>
        <authorList>
            <person name="Liu C."/>
            <person name="Sun Q."/>
        </authorList>
    </citation>
    <scope>NUCLEOTIDE SEQUENCE [LARGE SCALE GENOMIC DNA]</scope>
    <source>
        <strain evidence="4 5">NSJ-70</strain>
    </source>
</reference>
<dbReference type="EMBL" id="JACOOA010000001">
    <property type="protein sequence ID" value="MBC5583476.1"/>
    <property type="molecule type" value="Genomic_DNA"/>
</dbReference>
<comment type="caution">
    <text evidence="4">The sequence shown here is derived from an EMBL/GenBank/DDBJ whole genome shotgun (WGS) entry which is preliminary data.</text>
</comment>
<dbReference type="PANTHER" id="PTHR22916:SF51">
    <property type="entry name" value="GLYCOSYLTRANSFERASE EPSH-RELATED"/>
    <property type="match status" value="1"/>
</dbReference>
<evidence type="ECO:0000256" key="1">
    <source>
        <dbReference type="ARBA" id="ARBA00022676"/>
    </source>
</evidence>
<proteinExistence type="predicted"/>
<evidence type="ECO:0000259" key="3">
    <source>
        <dbReference type="Pfam" id="PF00535"/>
    </source>
</evidence>
<dbReference type="RefSeq" id="WP_186938089.1">
    <property type="nucleotide sequence ID" value="NZ_JACOOA010000001.1"/>
</dbReference>
<dbReference type="InterPro" id="IPR001173">
    <property type="entry name" value="Glyco_trans_2-like"/>
</dbReference>
<feature type="domain" description="Glycosyltransferase 2-like" evidence="3">
    <location>
        <begin position="9"/>
        <end position="155"/>
    </location>
</feature>
<organism evidence="4 5">
    <name type="scientific">Eggerthella hominis</name>
    <dbReference type="NCBI Taxonomy" id="2763043"/>
    <lineage>
        <taxon>Bacteria</taxon>
        <taxon>Bacillati</taxon>
        <taxon>Actinomycetota</taxon>
        <taxon>Coriobacteriia</taxon>
        <taxon>Eggerthellales</taxon>
        <taxon>Eggerthellaceae</taxon>
        <taxon>Eggerthella</taxon>
    </lineage>
</organism>
<name>A0ABR7BPC1_9ACTN</name>
<dbReference type="SUPFAM" id="SSF53448">
    <property type="entry name" value="Nucleotide-diphospho-sugar transferases"/>
    <property type="match status" value="1"/>
</dbReference>
<keyword evidence="5" id="KW-1185">Reference proteome</keyword>
<protein>
    <submittedName>
        <fullName evidence="4">Glycosyltransferase</fullName>
    </submittedName>
</protein>
<dbReference type="CDD" id="cd00761">
    <property type="entry name" value="Glyco_tranf_GTA_type"/>
    <property type="match status" value="1"/>
</dbReference>
<evidence type="ECO:0000256" key="2">
    <source>
        <dbReference type="ARBA" id="ARBA00022679"/>
    </source>
</evidence>
<accession>A0ABR7BPC1</accession>